<organism evidence="1 2">
    <name type="scientific">Spirosoma rhododendri</name>
    <dbReference type="NCBI Taxonomy" id="2728024"/>
    <lineage>
        <taxon>Bacteria</taxon>
        <taxon>Pseudomonadati</taxon>
        <taxon>Bacteroidota</taxon>
        <taxon>Cytophagia</taxon>
        <taxon>Cytophagales</taxon>
        <taxon>Cytophagaceae</taxon>
        <taxon>Spirosoma</taxon>
    </lineage>
</organism>
<sequence>MDAYWNLTSIPNQAQVSLQPGLTNLTGLSGSINRVITQQDGLDNAAQLAITAGSQNQLRLNQTNNTNYADATLSGVSNNVVISQTGGNNNLAFGLNGTNNRLALTQDGSDRLQMIGLQQNNTRLDVNQGAGNNSLTIDNTTLFKDINGTGIPNLRIEQTGGATATIQNGRIFGN</sequence>
<reference evidence="1 2" key="1">
    <citation type="submission" date="2020-04" db="EMBL/GenBank/DDBJ databases">
        <title>Genome sequencing of novel species.</title>
        <authorList>
            <person name="Heo J."/>
            <person name="Kim S.-J."/>
            <person name="Kim J.-S."/>
            <person name="Hong S.-B."/>
            <person name="Kwon S.-W."/>
        </authorList>
    </citation>
    <scope>NUCLEOTIDE SEQUENCE [LARGE SCALE GENOMIC DNA]</scope>
    <source>
        <strain evidence="1 2">CJU-R4</strain>
        <plasmid evidence="1 2">unnamed1</plasmid>
    </source>
</reference>
<protein>
    <recommendedName>
        <fullName evidence="3">Curlin associated repeat-containing protein</fullName>
    </recommendedName>
</protein>
<dbReference type="Proteomes" id="UP000501128">
    <property type="component" value="Plasmid unnamed1"/>
</dbReference>
<evidence type="ECO:0008006" key="3">
    <source>
        <dbReference type="Google" id="ProtNLM"/>
    </source>
</evidence>
<gene>
    <name evidence="1" type="ORF">HH216_25130</name>
</gene>
<name>A0A7L5DW01_9BACT</name>
<evidence type="ECO:0000313" key="1">
    <source>
        <dbReference type="EMBL" id="QJD81631.1"/>
    </source>
</evidence>
<keyword evidence="2" id="KW-1185">Reference proteome</keyword>
<proteinExistence type="predicted"/>
<keyword evidence="1" id="KW-0614">Plasmid</keyword>
<evidence type="ECO:0000313" key="2">
    <source>
        <dbReference type="Proteomes" id="UP000501128"/>
    </source>
</evidence>
<accession>A0A7L5DW01</accession>
<dbReference type="EMBL" id="CP051678">
    <property type="protein sequence ID" value="QJD81631.1"/>
    <property type="molecule type" value="Genomic_DNA"/>
</dbReference>
<dbReference type="RefSeq" id="WP_169553649.1">
    <property type="nucleotide sequence ID" value="NZ_CP051678.1"/>
</dbReference>
<geneLocation type="plasmid" evidence="1 2">
    <name>unnamed1</name>
</geneLocation>
<dbReference type="KEGG" id="srho:HH216_25130"/>
<dbReference type="AlphaFoldDB" id="A0A7L5DW01"/>